<feature type="domain" description="N-acetyltransferase" evidence="1">
    <location>
        <begin position="27"/>
        <end position="169"/>
    </location>
</feature>
<dbReference type="Proteomes" id="UP001501319">
    <property type="component" value="Unassembled WGS sequence"/>
</dbReference>
<comment type="caution">
    <text evidence="2">The sequence shown here is derived from an EMBL/GenBank/DDBJ whole genome shotgun (WGS) entry which is preliminary data.</text>
</comment>
<proteinExistence type="predicted"/>
<reference evidence="2 3" key="1">
    <citation type="journal article" date="2019" name="Int. J. Syst. Evol. Microbiol.">
        <title>The Global Catalogue of Microorganisms (GCM) 10K type strain sequencing project: providing services to taxonomists for standard genome sequencing and annotation.</title>
        <authorList>
            <consortium name="The Broad Institute Genomics Platform"/>
            <consortium name="The Broad Institute Genome Sequencing Center for Infectious Disease"/>
            <person name="Wu L."/>
            <person name="Ma J."/>
        </authorList>
    </citation>
    <scope>NUCLEOTIDE SEQUENCE [LARGE SCALE GENOMIC DNA]</scope>
    <source>
        <strain evidence="2 3">JCM 14306</strain>
    </source>
</reference>
<gene>
    <name evidence="2" type="ORF">GCM10009744_46930</name>
</gene>
<dbReference type="PANTHER" id="PTHR41700">
    <property type="entry name" value="GCN5-RELATED N-ACETYLTRANSFERASE"/>
    <property type="match status" value="1"/>
</dbReference>
<dbReference type="EMBL" id="BAAANE010000007">
    <property type="protein sequence ID" value="GAA1649972.1"/>
    <property type="molecule type" value="Genomic_DNA"/>
</dbReference>
<evidence type="ECO:0000313" key="3">
    <source>
        <dbReference type="Proteomes" id="UP001501319"/>
    </source>
</evidence>
<sequence>MSGPTVKTEVLSDAWRHAGRAAQHSGVEVHQISGEDAAMAQTVIREAWGRQQIPQSNLLHALSHAGNAVLAAVRDGTPVGVAFGFLGWSGGLHLHSHMTAVVRGYQSRGIGYALKSWQRALCLEHGVTEMRWTYDPLIARNAYFNLVKLGAQVHAFFPDFYGAMDDTVNAGDYSDRFEVSWQLDSEQVVAALERRVRRPESAAEVVAIPADYDALRQSDPAAGREIRLSTREQFVRLFAAGLRPAWGDGGYVFAAASKRPSETVTAAHG</sequence>
<accession>A0ABN2FKF9</accession>
<dbReference type="InterPro" id="IPR016181">
    <property type="entry name" value="Acyl_CoA_acyltransferase"/>
</dbReference>
<protein>
    <recommendedName>
        <fullName evidence="1">N-acetyltransferase domain-containing protein</fullName>
    </recommendedName>
</protein>
<dbReference type="SUPFAM" id="SSF55729">
    <property type="entry name" value="Acyl-CoA N-acyltransferases (Nat)"/>
    <property type="match status" value="1"/>
</dbReference>
<name>A0ABN2FKF9_9ACTN</name>
<evidence type="ECO:0000313" key="2">
    <source>
        <dbReference type="EMBL" id="GAA1649972.1"/>
    </source>
</evidence>
<organism evidence="2 3">
    <name type="scientific">Kribbella alba</name>
    <dbReference type="NCBI Taxonomy" id="190197"/>
    <lineage>
        <taxon>Bacteria</taxon>
        <taxon>Bacillati</taxon>
        <taxon>Actinomycetota</taxon>
        <taxon>Actinomycetes</taxon>
        <taxon>Propionibacteriales</taxon>
        <taxon>Kribbellaceae</taxon>
        <taxon>Kribbella</taxon>
    </lineage>
</organism>
<dbReference type="RefSeq" id="WP_344114106.1">
    <property type="nucleotide sequence ID" value="NZ_BAAANE010000007.1"/>
</dbReference>
<dbReference type="PROSITE" id="PS51186">
    <property type="entry name" value="GNAT"/>
    <property type="match status" value="1"/>
</dbReference>
<dbReference type="Gene3D" id="3.40.630.30">
    <property type="match status" value="1"/>
</dbReference>
<dbReference type="InterPro" id="IPR038764">
    <property type="entry name" value="GNAT_N_AcTrfase_prd"/>
</dbReference>
<keyword evidence="3" id="KW-1185">Reference proteome</keyword>
<dbReference type="PANTHER" id="PTHR41700:SF1">
    <property type="entry name" value="N-ACETYLTRANSFERASE DOMAIN-CONTAINING PROTEIN"/>
    <property type="match status" value="1"/>
</dbReference>
<dbReference type="InterPro" id="IPR000182">
    <property type="entry name" value="GNAT_dom"/>
</dbReference>
<dbReference type="CDD" id="cd04301">
    <property type="entry name" value="NAT_SF"/>
    <property type="match status" value="1"/>
</dbReference>
<evidence type="ECO:0000259" key="1">
    <source>
        <dbReference type="PROSITE" id="PS51186"/>
    </source>
</evidence>
<dbReference type="Pfam" id="PF00583">
    <property type="entry name" value="Acetyltransf_1"/>
    <property type="match status" value="1"/>
</dbReference>